<accession>A0A9W4D9A6</accession>
<dbReference type="EMBL" id="CAJHIT010000011">
    <property type="protein sequence ID" value="CAD6506586.1"/>
    <property type="molecule type" value="Genomic_DNA"/>
</dbReference>
<proteinExistence type="predicted"/>
<evidence type="ECO:0000313" key="1">
    <source>
        <dbReference type="EMBL" id="CAD6506583.1"/>
    </source>
</evidence>
<evidence type="ECO:0000313" key="3">
    <source>
        <dbReference type="Proteomes" id="UP000683417"/>
    </source>
</evidence>
<gene>
    <name evidence="1" type="ORF">BGTH12_LOCUS7941</name>
    <name evidence="2" type="ORF">BGTH12_LOCUS7944</name>
</gene>
<feature type="non-terminal residue" evidence="1">
    <location>
        <position position="1"/>
    </location>
</feature>
<sequence>TGGFVFEAQISAWLVRRSPNKVSQLCLHGRTGFPSLTGACCARRTTFSM</sequence>
<name>A0A9W4D9A6_BLUGR</name>
<dbReference type="EMBL" id="CAJHIT010000011">
    <property type="protein sequence ID" value="CAD6506583.1"/>
    <property type="molecule type" value="Genomic_DNA"/>
</dbReference>
<protein>
    <submittedName>
        <fullName evidence="1">BgTH12-07809</fullName>
    </submittedName>
    <submittedName>
        <fullName evidence="2">BgTH12-07812</fullName>
    </submittedName>
</protein>
<dbReference type="Proteomes" id="UP000683417">
    <property type="component" value="Unassembled WGS sequence"/>
</dbReference>
<reference evidence="1" key="1">
    <citation type="submission" date="2020-10" db="EMBL/GenBank/DDBJ databases">
        <authorList>
            <person name="Muller C M."/>
        </authorList>
    </citation>
    <scope>NUCLEOTIDE SEQUENCE</scope>
    <source>
        <strain evidence="1">THUN-12</strain>
    </source>
</reference>
<dbReference type="AlphaFoldDB" id="A0A9W4D9A6"/>
<comment type="caution">
    <text evidence="1">The sequence shown here is derived from an EMBL/GenBank/DDBJ whole genome shotgun (WGS) entry which is preliminary data.</text>
</comment>
<organism evidence="1 3">
    <name type="scientific">Blumeria graminis f. sp. triticale</name>
    <dbReference type="NCBI Taxonomy" id="1689686"/>
    <lineage>
        <taxon>Eukaryota</taxon>
        <taxon>Fungi</taxon>
        <taxon>Dikarya</taxon>
        <taxon>Ascomycota</taxon>
        <taxon>Pezizomycotina</taxon>
        <taxon>Leotiomycetes</taxon>
        <taxon>Erysiphales</taxon>
        <taxon>Erysiphaceae</taxon>
        <taxon>Blumeria</taxon>
    </lineage>
</organism>
<evidence type="ECO:0000313" key="2">
    <source>
        <dbReference type="EMBL" id="CAD6506586.1"/>
    </source>
</evidence>